<protein>
    <submittedName>
        <fullName evidence="2">Nucleotidyltransferase family protein</fullName>
    </submittedName>
</protein>
<accession>A0ABY3SCZ7</accession>
<gene>
    <name evidence="2" type="ORF">L0M14_19155</name>
</gene>
<organism evidence="2 3">
    <name type="scientific">Paenibacillus hexagrammi</name>
    <dbReference type="NCBI Taxonomy" id="2908839"/>
    <lineage>
        <taxon>Bacteria</taxon>
        <taxon>Bacillati</taxon>
        <taxon>Bacillota</taxon>
        <taxon>Bacilli</taxon>
        <taxon>Bacillales</taxon>
        <taxon>Paenibacillaceae</taxon>
        <taxon>Paenibacillus</taxon>
    </lineage>
</organism>
<evidence type="ECO:0000313" key="3">
    <source>
        <dbReference type="Proteomes" id="UP001649230"/>
    </source>
</evidence>
<reference evidence="2 3" key="1">
    <citation type="journal article" date="2024" name="Int. J. Syst. Evol. Microbiol.">
        <title>Paenibacillus hexagrammi sp. nov., a novel bacterium isolated from the gut content of Hexagrammos agrammus.</title>
        <authorList>
            <person name="Jung H.K."/>
            <person name="Kim D.G."/>
            <person name="Zin H."/>
            <person name="Park J."/>
            <person name="Jung H."/>
            <person name="Kim Y.O."/>
            <person name="Kong H.J."/>
            <person name="Kim J.W."/>
            <person name="Kim Y.S."/>
        </authorList>
    </citation>
    <scope>NUCLEOTIDE SEQUENCE [LARGE SCALE GENOMIC DNA]</scope>
    <source>
        <strain evidence="2 3">YPD9-1</strain>
    </source>
</reference>
<feature type="domain" description="Nucleotidyl transferase" evidence="1">
    <location>
        <begin position="2"/>
        <end position="224"/>
    </location>
</feature>
<dbReference type="Gene3D" id="3.90.550.10">
    <property type="entry name" value="Spore Coat Polysaccharide Biosynthesis Protein SpsA, Chain A"/>
    <property type="match status" value="1"/>
</dbReference>
<evidence type="ECO:0000313" key="2">
    <source>
        <dbReference type="EMBL" id="UJF31863.1"/>
    </source>
</evidence>
<dbReference type="CDD" id="cd04181">
    <property type="entry name" value="NTP_transferase"/>
    <property type="match status" value="1"/>
</dbReference>
<dbReference type="InterPro" id="IPR050486">
    <property type="entry name" value="Mannose-1P_guanyltransferase"/>
</dbReference>
<dbReference type="SUPFAM" id="SSF53448">
    <property type="entry name" value="Nucleotide-diphospho-sugar transferases"/>
    <property type="match status" value="1"/>
</dbReference>
<dbReference type="Pfam" id="PF00483">
    <property type="entry name" value="NTP_transferase"/>
    <property type="match status" value="1"/>
</dbReference>
<dbReference type="EMBL" id="CP090978">
    <property type="protein sequence ID" value="UJF31863.1"/>
    <property type="molecule type" value="Genomic_DNA"/>
</dbReference>
<proteinExistence type="predicted"/>
<sequence>MKAILMAAGLGTRLHPITTHTPKCMVLIKGVPLLGWWLQKLKAARISEVIINLHHLPDQVIAYVNSQDWGLPIHFAYEQQLLGSMGTLAANRHFLQGEPSFLVVYADNLTDIDLNQLVDYHDRHQLVGTISLFESEHPEMCGIVQMDAQQVVVEFTEKPAVPRSKLANAGIYIFNDTVWKYIRITKQPSDIGYDLLPHLIGLLSGYLIEGFFMDMGTLESLEKGSRCWSYDYQSNATAN</sequence>
<dbReference type="PANTHER" id="PTHR22572">
    <property type="entry name" value="SUGAR-1-PHOSPHATE GUANYL TRANSFERASE"/>
    <property type="match status" value="1"/>
</dbReference>
<evidence type="ECO:0000259" key="1">
    <source>
        <dbReference type="Pfam" id="PF00483"/>
    </source>
</evidence>
<dbReference type="InterPro" id="IPR029044">
    <property type="entry name" value="Nucleotide-diphossugar_trans"/>
</dbReference>
<dbReference type="Proteomes" id="UP001649230">
    <property type="component" value="Chromosome"/>
</dbReference>
<dbReference type="RefSeq" id="WP_235118208.1">
    <property type="nucleotide sequence ID" value="NZ_CP090978.1"/>
</dbReference>
<dbReference type="InterPro" id="IPR005835">
    <property type="entry name" value="NTP_transferase_dom"/>
</dbReference>
<name>A0ABY3SCZ7_9BACL</name>
<keyword evidence="3" id="KW-1185">Reference proteome</keyword>